<dbReference type="Gene3D" id="2.60.40.10">
    <property type="entry name" value="Immunoglobulins"/>
    <property type="match status" value="1"/>
</dbReference>
<dbReference type="OMA" id="RFKFFER"/>
<organism evidence="2 3">
    <name type="scientific">Romanomermis culicivorax</name>
    <name type="common">Nematode worm</name>
    <dbReference type="NCBI Taxonomy" id="13658"/>
    <lineage>
        <taxon>Eukaryota</taxon>
        <taxon>Metazoa</taxon>
        <taxon>Ecdysozoa</taxon>
        <taxon>Nematoda</taxon>
        <taxon>Enoplea</taxon>
        <taxon>Dorylaimia</taxon>
        <taxon>Mermithida</taxon>
        <taxon>Mermithoidea</taxon>
        <taxon>Mermithidae</taxon>
        <taxon>Romanomermis</taxon>
    </lineage>
</organism>
<name>A0A915IXP4_ROMCU</name>
<dbReference type="InterPro" id="IPR007110">
    <property type="entry name" value="Ig-like_dom"/>
</dbReference>
<dbReference type="InterPro" id="IPR003599">
    <property type="entry name" value="Ig_sub"/>
</dbReference>
<dbReference type="PANTHER" id="PTHR47633">
    <property type="entry name" value="IMMUNOGLOBULIN"/>
    <property type="match status" value="1"/>
</dbReference>
<evidence type="ECO:0000259" key="1">
    <source>
        <dbReference type="PROSITE" id="PS50835"/>
    </source>
</evidence>
<dbReference type="SUPFAM" id="SSF48726">
    <property type="entry name" value="Immunoglobulin"/>
    <property type="match status" value="1"/>
</dbReference>
<dbReference type="Proteomes" id="UP000887565">
    <property type="component" value="Unplaced"/>
</dbReference>
<evidence type="ECO:0000313" key="3">
    <source>
        <dbReference type="WBParaSite" id="nRc.2.0.1.t18603-RA"/>
    </source>
</evidence>
<evidence type="ECO:0000313" key="2">
    <source>
        <dbReference type="Proteomes" id="UP000887565"/>
    </source>
</evidence>
<reference evidence="3" key="1">
    <citation type="submission" date="2022-11" db="UniProtKB">
        <authorList>
            <consortium name="WormBaseParasite"/>
        </authorList>
    </citation>
    <scope>IDENTIFICATION</scope>
</reference>
<dbReference type="PANTHER" id="PTHR47633:SF4">
    <property type="entry name" value="MYOPALLADIN ISOFORM X1"/>
    <property type="match status" value="1"/>
</dbReference>
<sequence>PPWLDLKGVDHLIVKAGKPAKFDVKIGGEPAPDVFWSKSGQLIKPSEKITIDTKKTEKSVLTILTTVRGDCGKYTIKVKNNLGEKEAVIELTVLGEYFSDFRFLSS</sequence>
<dbReference type="AlphaFoldDB" id="A0A915IXP4"/>
<protein>
    <submittedName>
        <fullName evidence="3">Ig-like domain-containing protein</fullName>
    </submittedName>
</protein>
<proteinExistence type="predicted"/>
<dbReference type="InterPro" id="IPR036179">
    <property type="entry name" value="Ig-like_dom_sf"/>
</dbReference>
<dbReference type="SMART" id="SM00409">
    <property type="entry name" value="IG"/>
    <property type="match status" value="1"/>
</dbReference>
<keyword evidence="2" id="KW-1185">Reference proteome</keyword>
<feature type="domain" description="Ig-like" evidence="1">
    <location>
        <begin position="1"/>
        <end position="92"/>
    </location>
</feature>
<accession>A0A915IXP4</accession>
<dbReference type="Pfam" id="PF07679">
    <property type="entry name" value="I-set"/>
    <property type="match status" value="1"/>
</dbReference>
<dbReference type="InterPro" id="IPR013783">
    <property type="entry name" value="Ig-like_fold"/>
</dbReference>
<dbReference type="WBParaSite" id="nRc.2.0.1.t18603-RA">
    <property type="protein sequence ID" value="nRc.2.0.1.t18603-RA"/>
    <property type="gene ID" value="nRc.2.0.1.g18603"/>
</dbReference>
<dbReference type="InterPro" id="IPR013098">
    <property type="entry name" value="Ig_I-set"/>
</dbReference>
<dbReference type="FunFam" id="2.60.40.10:FF:000051">
    <property type="entry name" value="Uncharacterized protein, isoform J"/>
    <property type="match status" value="1"/>
</dbReference>
<dbReference type="PROSITE" id="PS50835">
    <property type="entry name" value="IG_LIKE"/>
    <property type="match status" value="1"/>
</dbReference>